<feature type="region of interest" description="Disordered" evidence="2">
    <location>
        <begin position="109"/>
        <end position="159"/>
    </location>
</feature>
<organism evidence="3">
    <name type="scientific">Lepeophtheirus salmonis</name>
    <name type="common">Salmon louse</name>
    <name type="synonym">Caligus salmonis</name>
    <dbReference type="NCBI Taxonomy" id="72036"/>
    <lineage>
        <taxon>Eukaryota</taxon>
        <taxon>Metazoa</taxon>
        <taxon>Ecdysozoa</taxon>
        <taxon>Arthropoda</taxon>
        <taxon>Crustacea</taxon>
        <taxon>Multicrustacea</taxon>
        <taxon>Hexanauplia</taxon>
        <taxon>Copepoda</taxon>
        <taxon>Siphonostomatoida</taxon>
        <taxon>Caligidae</taxon>
        <taxon>Lepeophtheirus</taxon>
    </lineage>
</organism>
<dbReference type="AlphaFoldDB" id="A0A0K2U7A5"/>
<keyword evidence="1" id="KW-0175">Coiled coil</keyword>
<feature type="compositionally biased region" description="Polar residues" evidence="2">
    <location>
        <begin position="468"/>
        <end position="479"/>
    </location>
</feature>
<reference evidence="3" key="1">
    <citation type="submission" date="2014-05" db="EMBL/GenBank/DDBJ databases">
        <authorList>
            <person name="Chronopoulou M."/>
        </authorList>
    </citation>
    <scope>NUCLEOTIDE SEQUENCE</scope>
    <source>
        <tissue evidence="3">Whole organism</tissue>
    </source>
</reference>
<dbReference type="EMBL" id="HACA01016245">
    <property type="protein sequence ID" value="CDW33606.1"/>
    <property type="molecule type" value="Transcribed_RNA"/>
</dbReference>
<dbReference type="OrthoDB" id="10643752at2759"/>
<feature type="compositionally biased region" description="Low complexity" evidence="2">
    <location>
        <begin position="136"/>
        <end position="153"/>
    </location>
</feature>
<evidence type="ECO:0000256" key="2">
    <source>
        <dbReference type="SAM" id="MobiDB-lite"/>
    </source>
</evidence>
<feature type="coiled-coil region" evidence="1">
    <location>
        <begin position="378"/>
        <end position="412"/>
    </location>
</feature>
<feature type="compositionally biased region" description="Polar residues" evidence="2">
    <location>
        <begin position="122"/>
        <end position="131"/>
    </location>
</feature>
<protein>
    <submittedName>
        <fullName evidence="3">Uncharacterized protein</fullName>
    </submittedName>
</protein>
<name>A0A0K2U7A5_LEPSM</name>
<dbReference type="EMBL" id="HACA01016246">
    <property type="protein sequence ID" value="CDW33607.1"/>
    <property type="molecule type" value="Transcribed_RNA"/>
</dbReference>
<gene>
    <name evidence="3" type="primary">Dsec\GM14462</name>
</gene>
<feature type="region of interest" description="Disordered" evidence="2">
    <location>
        <begin position="454"/>
        <end position="491"/>
    </location>
</feature>
<evidence type="ECO:0000256" key="1">
    <source>
        <dbReference type="SAM" id="Coils"/>
    </source>
</evidence>
<accession>A0A0K2U7A5</accession>
<proteinExistence type="predicted"/>
<feature type="coiled-coil region" evidence="1">
    <location>
        <begin position="231"/>
        <end position="265"/>
    </location>
</feature>
<sequence>MDSPPDPLKESDILSDEQNTDTLNWSISNITAASDLKHDIIDSHIWCTPARLDSIKDKPSSFVKLSFEEAAEEDETECTNNTSRRFSSLIEKDKKFEKMLNAMKNLEEFHQLKSKSPRKHNSTSSDYGSGRTSDRSTTILQTSSSSSNNTTITPFPPKRNIYQTNSILREERRMENEMKELKVSNESLILKLSRSEILLREKDSFIQRLEEQCKELGMNWEKESNILNKKLLLTRGEVTTLKAENDELEKKISVYEMELEKALALASDFKGKIEEDETHRDKMLEEFVSERTLNSQQLTEERNRVVELTKDKNSLLNEMKTKYFLFKKEISDLQSQSQNERTEYDKKLKGLAEENFKLKGEMNKTETHVHEFYQKQMESILAEKLQQLRSYIEELEKNMREENKKIIADIRQEQRSQVSSLKEKYTNELRKLVAGFDSERQSFRSSLDAARQEADALRDQIRSRPSHESSSLPQNNCIDDTSHSSALPSSYSSSSRALLHKVQNNLPSQEAITDVLSSSRSSPILNNGLFKSFSFHEDDLSILTDTEKEDIVKGYIQKYINENPGALSDTSLMSRLNEMLYNLVLKKSNKAHVS</sequence>
<evidence type="ECO:0000313" key="3">
    <source>
        <dbReference type="EMBL" id="CDW33606.1"/>
    </source>
</evidence>
<feature type="compositionally biased region" description="Basic residues" evidence="2">
    <location>
        <begin position="112"/>
        <end position="121"/>
    </location>
</feature>
<feature type="compositionally biased region" description="Basic and acidic residues" evidence="2">
    <location>
        <begin position="454"/>
        <end position="467"/>
    </location>
</feature>